<evidence type="ECO:0000313" key="4">
    <source>
        <dbReference type="Proteomes" id="UP000030021"/>
    </source>
</evidence>
<dbReference type="GO" id="GO:0015288">
    <property type="term" value="F:porin activity"/>
    <property type="evidence" value="ECO:0007669"/>
    <property type="project" value="InterPro"/>
</dbReference>
<evidence type="ECO:0000256" key="1">
    <source>
        <dbReference type="SAM" id="SignalP"/>
    </source>
</evidence>
<dbReference type="Proteomes" id="UP000030021">
    <property type="component" value="Unassembled WGS sequence"/>
</dbReference>
<dbReference type="AlphaFoldDB" id="A0A0A0HMP0"/>
<protein>
    <submittedName>
        <fullName evidence="3">Outer membrane protein (Porin)</fullName>
    </submittedName>
</protein>
<feature type="domain" description="Porin" evidence="2">
    <location>
        <begin position="17"/>
        <end position="360"/>
    </location>
</feature>
<dbReference type="eggNOG" id="COG3203">
    <property type="taxonomic scope" value="Bacteria"/>
</dbReference>
<dbReference type="EMBL" id="AONH01000010">
    <property type="protein sequence ID" value="KGM88236.1"/>
    <property type="molecule type" value="Genomic_DNA"/>
</dbReference>
<evidence type="ECO:0000313" key="3">
    <source>
        <dbReference type="EMBL" id="KGM88236.1"/>
    </source>
</evidence>
<proteinExistence type="predicted"/>
<gene>
    <name evidence="3" type="ORF">rosmuc_01931</name>
</gene>
<accession>A0A0A0HMP0</accession>
<dbReference type="PATRIC" id="fig|1288298.3.peg.1948"/>
<evidence type="ECO:0000259" key="2">
    <source>
        <dbReference type="Pfam" id="PF13609"/>
    </source>
</evidence>
<dbReference type="Pfam" id="PF13609">
    <property type="entry name" value="Porin_4"/>
    <property type="match status" value="1"/>
</dbReference>
<sequence>MKNLLTSTSAIALGVVMVTPASAQEWDMKWGGYFSSHVAYAKVDSNTIPHTGADFDGIDVYSETEIEFTPSVTLDNGMTFGVNVQMEGTNNGGGATGIDESYLTISGDSFGKIDLGNENSAGYKMMVSAPQIDGSIWINSPSISGFIPISVSAGGNLPWNFRQSAISAYTEVLGNNDVPRISYYTPSFNGLTLGISYAASDNVVGTGANAGNNFGVNRNAGVTDIFDIAVAYSGSFSGVDLDASARWGTAENNTGIAGTDDPEVWGVGATVGFNGWAFGGSYSENDNGGLLPDEEGWAFGITYDLEGPWKFGIDTYQGEYSGTGAASGDKAEFEAYQIIGNRELGQGVSWSIYAVYAEGTVNSDAGGTFAAIAGGPVANTSVEGTLIGTSINLTF</sequence>
<comment type="caution">
    <text evidence="3">The sequence shown here is derived from an EMBL/GenBank/DDBJ whole genome shotgun (WGS) entry which is preliminary data.</text>
</comment>
<reference evidence="3 4" key="1">
    <citation type="submission" date="2013-01" db="EMBL/GenBank/DDBJ databases">
        <authorList>
            <person name="Fiebig A."/>
            <person name="Goeker M."/>
            <person name="Klenk H.-P.P."/>
        </authorList>
    </citation>
    <scope>NUCLEOTIDE SEQUENCE [LARGE SCALE GENOMIC DNA]</scope>
    <source>
        <strain evidence="3 4">DSM 17069</strain>
    </source>
</reference>
<keyword evidence="1" id="KW-0732">Signal</keyword>
<dbReference type="HOGENOM" id="CLU_062803_0_0_5"/>
<dbReference type="SUPFAM" id="SSF56935">
    <property type="entry name" value="Porins"/>
    <property type="match status" value="1"/>
</dbReference>
<dbReference type="InterPro" id="IPR023614">
    <property type="entry name" value="Porin_dom_sf"/>
</dbReference>
<organism evidence="3 4">
    <name type="scientific">Roseovarius mucosus DSM 17069</name>
    <dbReference type="NCBI Taxonomy" id="1288298"/>
    <lineage>
        <taxon>Bacteria</taxon>
        <taxon>Pseudomonadati</taxon>
        <taxon>Pseudomonadota</taxon>
        <taxon>Alphaproteobacteria</taxon>
        <taxon>Rhodobacterales</taxon>
        <taxon>Roseobacteraceae</taxon>
        <taxon>Roseovarius</taxon>
    </lineage>
</organism>
<feature type="chain" id="PRO_5001963357" evidence="1">
    <location>
        <begin position="24"/>
        <end position="395"/>
    </location>
</feature>
<dbReference type="InterPro" id="IPR033900">
    <property type="entry name" value="Gram_neg_porin_domain"/>
</dbReference>
<name>A0A0A0HMP0_9RHOB</name>
<dbReference type="RefSeq" id="WP_037272658.1">
    <property type="nucleotide sequence ID" value="NZ_KN293979.1"/>
</dbReference>
<dbReference type="Gene3D" id="2.40.160.10">
    <property type="entry name" value="Porin"/>
    <property type="match status" value="1"/>
</dbReference>
<dbReference type="OrthoDB" id="6758483at2"/>
<dbReference type="GO" id="GO:0016020">
    <property type="term" value="C:membrane"/>
    <property type="evidence" value="ECO:0007669"/>
    <property type="project" value="InterPro"/>
</dbReference>
<feature type="signal peptide" evidence="1">
    <location>
        <begin position="1"/>
        <end position="23"/>
    </location>
</feature>